<keyword evidence="1" id="KW-0805">Transcription regulation</keyword>
<evidence type="ECO:0000256" key="2">
    <source>
        <dbReference type="ARBA" id="ARBA00023125"/>
    </source>
</evidence>
<dbReference type="InterPro" id="IPR036390">
    <property type="entry name" value="WH_DNA-bd_sf"/>
</dbReference>
<dbReference type="KEGG" id="cstr:CBE89_03975"/>
<feature type="domain" description="HTH arsR-type" evidence="4">
    <location>
        <begin position="16"/>
        <end position="108"/>
    </location>
</feature>
<dbReference type="Gene3D" id="1.10.10.10">
    <property type="entry name" value="Winged helix-like DNA-binding domain superfamily/Winged helix DNA-binding domain"/>
    <property type="match status" value="1"/>
</dbReference>
<dbReference type="EMBL" id="CP021252">
    <property type="protein sequence ID" value="ART20739.1"/>
    <property type="molecule type" value="Genomic_DNA"/>
</dbReference>
<dbReference type="SMART" id="SM00418">
    <property type="entry name" value="HTH_ARSR"/>
    <property type="match status" value="1"/>
</dbReference>
<evidence type="ECO:0000256" key="1">
    <source>
        <dbReference type="ARBA" id="ARBA00023015"/>
    </source>
</evidence>
<sequence length="108" mass="11390">MSSPNQECCALGANPLTAEEAQKYAQLFKMLGDPARLSLLSQLATEGCGPVSVNDLTESSGLSQPTVSHHLKKLTEAGLLTKERTGRTVTHTVVPAAFAELRAVLDLG</sequence>
<dbReference type="PANTHER" id="PTHR33154:SF18">
    <property type="entry name" value="ARSENICAL RESISTANCE OPERON REPRESSOR"/>
    <property type="match status" value="1"/>
</dbReference>
<dbReference type="RefSeq" id="WP_086890876.1">
    <property type="nucleotide sequence ID" value="NZ_CP021252.1"/>
</dbReference>
<evidence type="ECO:0000256" key="3">
    <source>
        <dbReference type="ARBA" id="ARBA00023163"/>
    </source>
</evidence>
<name>A0A2Z2IX66_CORST</name>
<organism evidence="5 6">
    <name type="scientific">Corynebacterium striatum</name>
    <dbReference type="NCBI Taxonomy" id="43770"/>
    <lineage>
        <taxon>Bacteria</taxon>
        <taxon>Bacillati</taxon>
        <taxon>Actinomycetota</taxon>
        <taxon>Actinomycetes</taxon>
        <taxon>Mycobacteriales</taxon>
        <taxon>Corynebacteriaceae</taxon>
        <taxon>Corynebacterium</taxon>
    </lineage>
</organism>
<dbReference type="GO" id="GO:0003677">
    <property type="term" value="F:DNA binding"/>
    <property type="evidence" value="ECO:0007669"/>
    <property type="project" value="UniProtKB-KW"/>
</dbReference>
<dbReference type="PRINTS" id="PR00778">
    <property type="entry name" value="HTHARSR"/>
</dbReference>
<protein>
    <submittedName>
        <fullName evidence="5">Transcriptional regulator</fullName>
    </submittedName>
</protein>
<dbReference type="AlphaFoldDB" id="A0A2Z2IX66"/>
<dbReference type="CDD" id="cd00090">
    <property type="entry name" value="HTH_ARSR"/>
    <property type="match status" value="1"/>
</dbReference>
<accession>A0A2Z2IX66</accession>
<dbReference type="Proteomes" id="UP000250197">
    <property type="component" value="Chromosome"/>
</dbReference>
<dbReference type="Pfam" id="PF01022">
    <property type="entry name" value="HTH_5"/>
    <property type="match status" value="1"/>
</dbReference>
<dbReference type="PROSITE" id="PS50987">
    <property type="entry name" value="HTH_ARSR_2"/>
    <property type="match status" value="1"/>
</dbReference>
<evidence type="ECO:0000313" key="5">
    <source>
        <dbReference type="EMBL" id="ART20739.1"/>
    </source>
</evidence>
<evidence type="ECO:0000259" key="4">
    <source>
        <dbReference type="PROSITE" id="PS50987"/>
    </source>
</evidence>
<dbReference type="InterPro" id="IPR011991">
    <property type="entry name" value="ArsR-like_HTH"/>
</dbReference>
<reference evidence="5 6" key="1">
    <citation type="submission" date="2017-05" db="EMBL/GenBank/DDBJ databases">
        <title>Complete genome sequence of Corynebacterium striatum KC-Na-1 isolated from Neophocaena asiaeorientalis in Korea.</title>
        <authorList>
            <person name="Kim J.H."/>
            <person name="Lee K."/>
        </authorList>
    </citation>
    <scope>NUCLEOTIDE SEQUENCE [LARGE SCALE GENOMIC DNA]</scope>
    <source>
        <strain evidence="5 6">KC-Na-01</strain>
    </source>
</reference>
<keyword evidence="3" id="KW-0804">Transcription</keyword>
<gene>
    <name evidence="5" type="ORF">CBE89_03975</name>
</gene>
<dbReference type="InterPro" id="IPR001845">
    <property type="entry name" value="HTH_ArsR_DNA-bd_dom"/>
</dbReference>
<dbReference type="InterPro" id="IPR036388">
    <property type="entry name" value="WH-like_DNA-bd_sf"/>
</dbReference>
<dbReference type="SUPFAM" id="SSF46785">
    <property type="entry name" value="Winged helix' DNA-binding domain"/>
    <property type="match status" value="1"/>
</dbReference>
<dbReference type="PANTHER" id="PTHR33154">
    <property type="entry name" value="TRANSCRIPTIONAL REGULATOR, ARSR FAMILY"/>
    <property type="match status" value="1"/>
</dbReference>
<dbReference type="NCBIfam" id="NF033788">
    <property type="entry name" value="HTH_metalloreg"/>
    <property type="match status" value="1"/>
</dbReference>
<dbReference type="GO" id="GO:0003700">
    <property type="term" value="F:DNA-binding transcription factor activity"/>
    <property type="evidence" value="ECO:0007669"/>
    <property type="project" value="InterPro"/>
</dbReference>
<proteinExistence type="predicted"/>
<keyword evidence="2" id="KW-0238">DNA-binding</keyword>
<evidence type="ECO:0000313" key="6">
    <source>
        <dbReference type="Proteomes" id="UP000250197"/>
    </source>
</evidence>
<dbReference type="InterPro" id="IPR051081">
    <property type="entry name" value="HTH_MetalResp_TranReg"/>
</dbReference>